<dbReference type="Gene3D" id="3.40.50.150">
    <property type="entry name" value="Vaccinia Virus protein VP39"/>
    <property type="match status" value="1"/>
</dbReference>
<dbReference type="SUPFAM" id="SSF102114">
    <property type="entry name" value="Radical SAM enzymes"/>
    <property type="match status" value="1"/>
</dbReference>
<name>A0A1V3X1J9_MYCKA</name>
<keyword evidence="4" id="KW-0411">Iron-sulfur</keyword>
<dbReference type="GO" id="GO:0008168">
    <property type="term" value="F:methyltransferase activity"/>
    <property type="evidence" value="ECO:0007669"/>
    <property type="project" value="UniProtKB-KW"/>
</dbReference>
<dbReference type="SFLD" id="SFLDS00029">
    <property type="entry name" value="Radical_SAM"/>
    <property type="match status" value="1"/>
</dbReference>
<evidence type="ECO:0000256" key="1">
    <source>
        <dbReference type="ARBA" id="ARBA00022691"/>
    </source>
</evidence>
<dbReference type="InterPro" id="IPR058240">
    <property type="entry name" value="rSAM_sf"/>
</dbReference>
<keyword evidence="7" id="KW-0808">Transferase</keyword>
<gene>
    <name evidence="7" type="ORF">BZL29_5227</name>
</gene>
<keyword evidence="3" id="KW-0408">Iron</keyword>
<dbReference type="AlphaFoldDB" id="A0A1V3X1J9"/>
<evidence type="ECO:0000256" key="3">
    <source>
        <dbReference type="ARBA" id="ARBA00023004"/>
    </source>
</evidence>
<evidence type="ECO:0000313" key="7">
    <source>
        <dbReference type="EMBL" id="OOK72968.1"/>
    </source>
</evidence>
<evidence type="ECO:0000256" key="4">
    <source>
        <dbReference type="ARBA" id="ARBA00023014"/>
    </source>
</evidence>
<dbReference type="InterPro" id="IPR029063">
    <property type="entry name" value="SAM-dependent_MTases_sf"/>
</dbReference>
<dbReference type="CDD" id="cd01335">
    <property type="entry name" value="Radical_SAM"/>
    <property type="match status" value="1"/>
</dbReference>
<evidence type="ECO:0000313" key="8">
    <source>
        <dbReference type="Proteomes" id="UP000188532"/>
    </source>
</evidence>
<feature type="region of interest" description="Disordered" evidence="5">
    <location>
        <begin position="523"/>
        <end position="545"/>
    </location>
</feature>
<protein>
    <submittedName>
        <fullName evidence="7">Methyltransferase domain protein</fullName>
    </submittedName>
</protein>
<dbReference type="STRING" id="1768.B1T50_13655"/>
<keyword evidence="2" id="KW-0479">Metal-binding</keyword>
<comment type="caution">
    <text evidence="7">The sequence shown here is derived from an EMBL/GenBank/DDBJ whole genome shotgun (WGS) entry which is preliminary data.</text>
</comment>
<dbReference type="InterPro" id="IPR007197">
    <property type="entry name" value="rSAM"/>
</dbReference>
<dbReference type="Pfam" id="PF13649">
    <property type="entry name" value="Methyltransf_25"/>
    <property type="match status" value="1"/>
</dbReference>
<proteinExistence type="predicted"/>
<dbReference type="PANTHER" id="PTHR43306:SF1">
    <property type="entry name" value="7,8-DIHYDRO-6-HYDROXYMETHYLPTERIN DIMETHYLTRANSFERASE"/>
    <property type="match status" value="1"/>
</dbReference>
<dbReference type="InterPro" id="IPR056488">
    <property type="entry name" value="Zn_ribbon_HMPTM"/>
</dbReference>
<evidence type="ECO:0000256" key="2">
    <source>
        <dbReference type="ARBA" id="ARBA00022723"/>
    </source>
</evidence>
<dbReference type="PROSITE" id="PS51918">
    <property type="entry name" value="RADICAL_SAM"/>
    <property type="match status" value="1"/>
</dbReference>
<dbReference type="SFLD" id="SFLDG01067">
    <property type="entry name" value="SPASM/twitch_domain_containing"/>
    <property type="match status" value="1"/>
</dbReference>
<dbReference type="SUPFAM" id="SSF53335">
    <property type="entry name" value="S-adenosyl-L-methionine-dependent methyltransferases"/>
    <property type="match status" value="1"/>
</dbReference>
<sequence length="805" mass="87866">MTVARRHAIRRDELPRFTGPMGNGAPVTTIKRDRDEVFLEYTRSICPVCKVVIDAQVNVRGGKVYLRKRCRDHGEFEALVYGDAQMYVESTRFNKPGTIPLQFQTEVRDGCPSDCGLCPDHKQHACLGLIEVNTHCNLDCPICFADSGHQPDGYALTVSQCEKMLDALVAAEGEPEVVMFSGGEPTIHKQILEFVDAAQARPIKTVIINTNGIRLASDRRFVASLAQRNQPGRPVHIYLQFDGLEEATHRQIRGRDLRDIKARALDNCAAAGLTVTLVAAVERGINDHELGAVIRHGMGQRAVQSVVFQPVTHAGRHLQFDPLTRLTNSDIVHGIAAQLPDWFRADDFFPVPCCFPTCRSITYLLTDGEHVVPIPRLLDVQDYLDYVSNRVIPDLAIREALEKLWSASAVLGTDTTIEQLQKAAAALDCANACGINLPEALANLTDRVFAIVIQDFQDPYTLNVKQLMKCCVQQLTPDGRLIPFCAYNSVGYREQVREQLTGVAVLDMVPNAAPLAGLLADSPRGSKQALDRKHPSPKHPAPITLPPQRIKACCAEAYSGDIVSLLLGDSYHPGGAALTRRLADQLGLRPGKRVADVAAGRGATARLLAEEYRVAVDAVELSETNVTHARAAVGQAGLHQRVHLHYGDVEELPLPGNTFDALVCECALCTFPDKAAAARQFARVLRPGGLAGITDVTITDDGLPQELTTLGAWVACIADARSVADYTEILDRSGLRVRHVESHDQSLLEMIDRIDARLTTLAMASPKMLADNGIQPETARAFTALARAEVEAGRLGYMLMIAEKA</sequence>
<evidence type="ECO:0000259" key="6">
    <source>
        <dbReference type="PROSITE" id="PS51918"/>
    </source>
</evidence>
<organism evidence="7 8">
    <name type="scientific">Mycobacterium kansasii</name>
    <dbReference type="NCBI Taxonomy" id="1768"/>
    <lineage>
        <taxon>Bacteria</taxon>
        <taxon>Bacillati</taxon>
        <taxon>Actinomycetota</taxon>
        <taxon>Actinomycetes</taxon>
        <taxon>Mycobacteriales</taxon>
        <taxon>Mycobacteriaceae</taxon>
        <taxon>Mycobacterium</taxon>
    </lineage>
</organism>
<reference evidence="7 8" key="1">
    <citation type="submission" date="2017-02" db="EMBL/GenBank/DDBJ databases">
        <title>Complete genome sequences of Mycobacterium kansasii strains isolated from rhesus macaques.</title>
        <authorList>
            <person name="Panda A."/>
            <person name="Nagaraj S."/>
            <person name="Zhao X."/>
            <person name="Tettelin H."/>
            <person name="Detolla L.J."/>
        </authorList>
    </citation>
    <scope>NUCLEOTIDE SEQUENCE [LARGE SCALE GENOMIC DNA]</scope>
    <source>
        <strain evidence="7 8">11-3469</strain>
    </source>
</reference>
<dbReference type="CDD" id="cd02440">
    <property type="entry name" value="AdoMet_MTases"/>
    <property type="match status" value="1"/>
</dbReference>
<dbReference type="Gene3D" id="3.20.20.70">
    <property type="entry name" value="Aldolase class I"/>
    <property type="match status" value="1"/>
</dbReference>
<dbReference type="GO" id="GO:0032259">
    <property type="term" value="P:methylation"/>
    <property type="evidence" value="ECO:0007669"/>
    <property type="project" value="UniProtKB-KW"/>
</dbReference>
<dbReference type="PANTHER" id="PTHR43306">
    <property type="entry name" value="7,8-DIHYDRO-6-HYDROXYMETHYLPTERIN DIMETHYLTRANSFERASE"/>
    <property type="match status" value="1"/>
</dbReference>
<dbReference type="Proteomes" id="UP000188532">
    <property type="component" value="Unassembled WGS sequence"/>
</dbReference>
<dbReference type="Pfam" id="PF04055">
    <property type="entry name" value="Radical_SAM"/>
    <property type="match status" value="1"/>
</dbReference>
<dbReference type="Pfam" id="PF23545">
    <property type="entry name" value="Zn_ribbon_HMPTM"/>
    <property type="match status" value="1"/>
</dbReference>
<dbReference type="GO" id="GO:0046872">
    <property type="term" value="F:metal ion binding"/>
    <property type="evidence" value="ECO:0007669"/>
    <property type="project" value="UniProtKB-KW"/>
</dbReference>
<dbReference type="InterPro" id="IPR034474">
    <property type="entry name" value="Methyltransferase_Class_D"/>
</dbReference>
<keyword evidence="7" id="KW-0489">Methyltransferase</keyword>
<dbReference type="EMBL" id="MVBN01000005">
    <property type="protein sequence ID" value="OOK72968.1"/>
    <property type="molecule type" value="Genomic_DNA"/>
</dbReference>
<dbReference type="InterPro" id="IPR013785">
    <property type="entry name" value="Aldolase_TIM"/>
</dbReference>
<accession>A0A1V3X1J9</accession>
<dbReference type="InterPro" id="IPR041698">
    <property type="entry name" value="Methyltransf_25"/>
</dbReference>
<evidence type="ECO:0000256" key="5">
    <source>
        <dbReference type="SAM" id="MobiDB-lite"/>
    </source>
</evidence>
<dbReference type="SFLD" id="SFLDG01100">
    <property type="entry name" value="methyltransferase_(Class_D)"/>
    <property type="match status" value="1"/>
</dbReference>
<dbReference type="GO" id="GO:0051536">
    <property type="term" value="F:iron-sulfur cluster binding"/>
    <property type="evidence" value="ECO:0007669"/>
    <property type="project" value="UniProtKB-KW"/>
</dbReference>
<feature type="domain" description="Radical SAM core" evidence="6">
    <location>
        <begin position="119"/>
        <end position="344"/>
    </location>
</feature>
<keyword evidence="1" id="KW-0949">S-adenosyl-L-methionine</keyword>